<keyword evidence="1" id="KW-0472">Membrane</keyword>
<dbReference type="RefSeq" id="WP_346582109.1">
    <property type="nucleotide sequence ID" value="NZ_JBDJNQ010000009.1"/>
</dbReference>
<comment type="caution">
    <text evidence="4">The sequence shown here is derived from an EMBL/GenBank/DDBJ whole genome shotgun (WGS) entry which is preliminary data.</text>
</comment>
<dbReference type="PANTHER" id="PTHR30273">
    <property type="entry name" value="PERIPLASMIC SIGNAL SENSOR AND SIGMA FACTOR ACTIVATOR FECR-RELATED"/>
    <property type="match status" value="1"/>
</dbReference>
<feature type="domain" description="FecR protein" evidence="2">
    <location>
        <begin position="127"/>
        <end position="222"/>
    </location>
</feature>
<evidence type="ECO:0000259" key="3">
    <source>
        <dbReference type="Pfam" id="PF16344"/>
    </source>
</evidence>
<dbReference type="Proteomes" id="UP001409291">
    <property type="component" value="Unassembled WGS sequence"/>
</dbReference>
<keyword evidence="5" id="KW-1185">Reference proteome</keyword>
<dbReference type="Gene3D" id="3.55.50.30">
    <property type="match status" value="1"/>
</dbReference>
<dbReference type="Gene3D" id="2.60.120.1440">
    <property type="match status" value="1"/>
</dbReference>
<feature type="domain" description="Protein FecR C-terminal" evidence="3">
    <location>
        <begin position="291"/>
        <end position="360"/>
    </location>
</feature>
<dbReference type="Pfam" id="PF16344">
    <property type="entry name" value="FecR_C"/>
    <property type="match status" value="1"/>
</dbReference>
<dbReference type="PIRSF" id="PIRSF018266">
    <property type="entry name" value="FecR"/>
    <property type="match status" value="1"/>
</dbReference>
<dbReference type="InterPro" id="IPR032508">
    <property type="entry name" value="FecR_C"/>
</dbReference>
<reference evidence="4 5" key="1">
    <citation type="submission" date="2024-04" db="EMBL/GenBank/DDBJ databases">
        <title>WGS of bacteria from Torrens River.</title>
        <authorList>
            <person name="Wyrsch E.R."/>
            <person name="Drigo B."/>
        </authorList>
    </citation>
    <scope>NUCLEOTIDE SEQUENCE [LARGE SCALE GENOMIC DNA]</scope>
    <source>
        <strain evidence="4 5">TWI391</strain>
    </source>
</reference>
<keyword evidence="1" id="KW-0812">Transmembrane</keyword>
<gene>
    <name evidence="4" type="ORF">ABE541_18890</name>
</gene>
<protein>
    <submittedName>
        <fullName evidence="4">FecR family protein</fullName>
    </submittedName>
</protein>
<evidence type="ECO:0000256" key="1">
    <source>
        <dbReference type="SAM" id="Phobius"/>
    </source>
</evidence>
<organism evidence="4 5">
    <name type="scientific">Sphingobacterium kitahiroshimense</name>
    <dbReference type="NCBI Taxonomy" id="470446"/>
    <lineage>
        <taxon>Bacteria</taxon>
        <taxon>Pseudomonadati</taxon>
        <taxon>Bacteroidota</taxon>
        <taxon>Sphingobacteriia</taxon>
        <taxon>Sphingobacteriales</taxon>
        <taxon>Sphingobacteriaceae</taxon>
        <taxon>Sphingobacterium</taxon>
    </lineage>
</organism>
<evidence type="ECO:0000313" key="5">
    <source>
        <dbReference type="Proteomes" id="UP001409291"/>
    </source>
</evidence>
<accession>A0ABV0BX17</accession>
<dbReference type="InterPro" id="IPR006860">
    <property type="entry name" value="FecR"/>
</dbReference>
<keyword evidence="1" id="KW-1133">Transmembrane helix</keyword>
<dbReference type="PANTHER" id="PTHR30273:SF2">
    <property type="entry name" value="PROTEIN FECR"/>
    <property type="match status" value="1"/>
</dbReference>
<evidence type="ECO:0000313" key="4">
    <source>
        <dbReference type="EMBL" id="MEN5379340.1"/>
    </source>
</evidence>
<evidence type="ECO:0000259" key="2">
    <source>
        <dbReference type="Pfam" id="PF04773"/>
    </source>
</evidence>
<name>A0ABV0BX17_9SPHI</name>
<feature type="transmembrane region" description="Helical" evidence="1">
    <location>
        <begin position="98"/>
        <end position="118"/>
    </location>
</feature>
<proteinExistence type="predicted"/>
<dbReference type="Pfam" id="PF04773">
    <property type="entry name" value="FecR"/>
    <property type="match status" value="1"/>
</dbReference>
<dbReference type="EMBL" id="JBDJNQ010000009">
    <property type="protein sequence ID" value="MEN5379340.1"/>
    <property type="molecule type" value="Genomic_DNA"/>
</dbReference>
<sequence>MNMSSADQQYLQLIHKVLNQSISGSELDELYRLMAEDENRIDLYLFLTQSKSISGKKTIPKETRYERSKQKFMSAAVSQEPVIAQPIEPERKVRKYRFSIAAVIIFFILAIGVTYIYMPVASNDSITLVSAKGERKFYRLKDGTEIWLNGESQLEYNTSYGHSNRDVKLSGEAYFNVAKNKNLPFQVDSYGNRIEVLGTQFNVRAYPEEQKMETALIEGKVNLQIKDNGKYRQYIMLPGDKIEVTNIMTNAMRISKNRQNTSPDNTQVIIDMKKATATNGEQLDILWTKNKLVFQNDPLELMTKKMERWYNKTIVIENERLIHESFTGVFEEKTCKDLLDLLIKTGVNLHYTEKQDSILIY</sequence>
<dbReference type="InterPro" id="IPR012373">
    <property type="entry name" value="Ferrdict_sens_TM"/>
</dbReference>